<evidence type="ECO:0000313" key="2">
    <source>
        <dbReference type="Proteomes" id="UP000589620"/>
    </source>
</evidence>
<reference evidence="1 2" key="1">
    <citation type="submission" date="2020-07" db="EMBL/GenBank/DDBJ databases">
        <title>Sequencing the genomes of 1000 actinobacteria strains.</title>
        <authorList>
            <person name="Klenk H.-P."/>
        </authorList>
    </citation>
    <scope>NUCLEOTIDE SEQUENCE [LARGE SCALE GENOMIC DNA]</scope>
    <source>
        <strain evidence="1 2">DSM 23871</strain>
    </source>
</reference>
<protein>
    <submittedName>
        <fullName evidence="1">Uncharacterized protein</fullName>
    </submittedName>
</protein>
<evidence type="ECO:0000313" key="1">
    <source>
        <dbReference type="EMBL" id="NYD76073.1"/>
    </source>
</evidence>
<name>A0A852T5J7_9MICO</name>
<sequence length="254" mass="27013">MDQVTGRGLIPWPEAVVAAMTLRSLPGVHSDVPIGWAPAALAVVAGHLANRPGSVIFISKDGGGFSTTFAAGTLVDAEAEVYPHPGSWYGGEIAMHSCELCARPGRRHRVPDGVFCDSCVILTSGDEPDFAPRLPLAPDVEDAYRTLPPIRSLVTVPAGWAPLVRSVLKRLGDGSGADLVFADEGDHLVVVSAPDAADRIAAVNRTLVTLTRERCRYCGRPVEESSFSPGACDGCLAVQARGWETTTEWRERQS</sequence>
<keyword evidence="2" id="KW-1185">Reference proteome</keyword>
<proteinExistence type="predicted"/>
<dbReference type="Proteomes" id="UP000589620">
    <property type="component" value="Unassembled WGS sequence"/>
</dbReference>
<accession>A0A852T5J7</accession>
<dbReference type="AlphaFoldDB" id="A0A852T5J7"/>
<gene>
    <name evidence="1" type="ORF">BJ963_003592</name>
</gene>
<comment type="caution">
    <text evidence="1">The sequence shown here is derived from an EMBL/GenBank/DDBJ whole genome shotgun (WGS) entry which is preliminary data.</text>
</comment>
<dbReference type="EMBL" id="JACCBJ010000001">
    <property type="protein sequence ID" value="NYD76073.1"/>
    <property type="molecule type" value="Genomic_DNA"/>
</dbReference>
<organism evidence="1 2">
    <name type="scientific">Leifsonia soli</name>
    <dbReference type="NCBI Taxonomy" id="582665"/>
    <lineage>
        <taxon>Bacteria</taxon>
        <taxon>Bacillati</taxon>
        <taxon>Actinomycetota</taxon>
        <taxon>Actinomycetes</taxon>
        <taxon>Micrococcales</taxon>
        <taxon>Microbacteriaceae</taxon>
        <taxon>Leifsonia</taxon>
    </lineage>
</organism>